<evidence type="ECO:0000256" key="3">
    <source>
        <dbReference type="ARBA" id="ARBA00022692"/>
    </source>
</evidence>
<dbReference type="PANTHER" id="PTHR30086:SF20">
    <property type="entry name" value="ARGININE EXPORTER PROTEIN ARGO-RELATED"/>
    <property type="match status" value="1"/>
</dbReference>
<evidence type="ECO:0000313" key="7">
    <source>
        <dbReference type="EMBL" id="PWG63529.1"/>
    </source>
</evidence>
<dbReference type="InterPro" id="IPR001123">
    <property type="entry name" value="LeuE-type"/>
</dbReference>
<keyword evidence="2" id="KW-1003">Cell membrane</keyword>
<dbReference type="PANTHER" id="PTHR30086">
    <property type="entry name" value="ARGININE EXPORTER PROTEIN ARGO"/>
    <property type="match status" value="1"/>
</dbReference>
<name>A0A2U2N3H5_9GAMM</name>
<comment type="subcellular location">
    <subcellularLocation>
        <location evidence="1">Cell membrane</location>
        <topology evidence="1">Multi-pass membrane protein</topology>
    </subcellularLocation>
</comment>
<keyword evidence="8" id="KW-1185">Reference proteome</keyword>
<dbReference type="EMBL" id="QFFI01000010">
    <property type="protein sequence ID" value="PWG63529.1"/>
    <property type="molecule type" value="Genomic_DNA"/>
</dbReference>
<dbReference type="GO" id="GO:0015171">
    <property type="term" value="F:amino acid transmembrane transporter activity"/>
    <property type="evidence" value="ECO:0007669"/>
    <property type="project" value="TreeGrafter"/>
</dbReference>
<evidence type="ECO:0000256" key="5">
    <source>
        <dbReference type="ARBA" id="ARBA00023136"/>
    </source>
</evidence>
<protein>
    <recommendedName>
        <fullName evidence="9">LysE family translocator</fullName>
    </recommendedName>
</protein>
<dbReference type="RefSeq" id="WP_109678092.1">
    <property type="nucleotide sequence ID" value="NZ_CP086615.1"/>
</dbReference>
<sequence length="106" mass="10938">MDVWLAFVMASVVVTLLPGPSMLLVIAKALAEGPARSLATVTGVVVADACLMLLALAGVGAVIYSSAVAFTTMKWLVAAYLVYLGVRQCLAVRRPIQDSRAGTGTG</sequence>
<organism evidence="7 8">
    <name type="scientific">Sediminicurvatus halobius</name>
    <dbReference type="NCBI Taxonomy" id="2182432"/>
    <lineage>
        <taxon>Bacteria</taxon>
        <taxon>Pseudomonadati</taxon>
        <taxon>Pseudomonadota</taxon>
        <taxon>Gammaproteobacteria</taxon>
        <taxon>Chromatiales</taxon>
        <taxon>Ectothiorhodospiraceae</taxon>
        <taxon>Sediminicurvatus</taxon>
    </lineage>
</organism>
<evidence type="ECO:0008006" key="9">
    <source>
        <dbReference type="Google" id="ProtNLM"/>
    </source>
</evidence>
<dbReference type="AlphaFoldDB" id="A0A2U2N3H5"/>
<evidence type="ECO:0000256" key="6">
    <source>
        <dbReference type="SAM" id="Phobius"/>
    </source>
</evidence>
<dbReference type="OrthoDB" id="9804822at2"/>
<keyword evidence="3 6" id="KW-0812">Transmembrane</keyword>
<evidence type="ECO:0000313" key="8">
    <source>
        <dbReference type="Proteomes" id="UP000245474"/>
    </source>
</evidence>
<keyword evidence="4 6" id="KW-1133">Transmembrane helix</keyword>
<accession>A0A2U2N3H5</accession>
<dbReference type="Proteomes" id="UP000245474">
    <property type="component" value="Unassembled WGS sequence"/>
</dbReference>
<evidence type="ECO:0000256" key="4">
    <source>
        <dbReference type="ARBA" id="ARBA00022989"/>
    </source>
</evidence>
<feature type="transmembrane region" description="Helical" evidence="6">
    <location>
        <begin position="38"/>
        <end position="57"/>
    </location>
</feature>
<reference evidence="7 8" key="1">
    <citation type="submission" date="2018-05" db="EMBL/GenBank/DDBJ databases">
        <title>Spiribacter halobius sp. nov., a moderately halophilic bacterium isolated from marine solar saltern.</title>
        <authorList>
            <person name="Zheng W.-S."/>
            <person name="Lu D.-C."/>
            <person name="Du Z.-J."/>
        </authorList>
    </citation>
    <scope>NUCLEOTIDE SEQUENCE [LARGE SCALE GENOMIC DNA]</scope>
    <source>
        <strain evidence="7 8">E85</strain>
    </source>
</reference>
<evidence type="ECO:0000256" key="1">
    <source>
        <dbReference type="ARBA" id="ARBA00004651"/>
    </source>
</evidence>
<feature type="transmembrane region" description="Helical" evidence="6">
    <location>
        <begin position="63"/>
        <end position="86"/>
    </location>
</feature>
<gene>
    <name evidence="7" type="ORF">DEM34_08170</name>
</gene>
<dbReference type="Pfam" id="PF01810">
    <property type="entry name" value="LysE"/>
    <property type="match status" value="1"/>
</dbReference>
<keyword evidence="5 6" id="KW-0472">Membrane</keyword>
<comment type="caution">
    <text evidence="7">The sequence shown here is derived from an EMBL/GenBank/DDBJ whole genome shotgun (WGS) entry which is preliminary data.</text>
</comment>
<proteinExistence type="predicted"/>
<feature type="transmembrane region" description="Helical" evidence="6">
    <location>
        <begin position="6"/>
        <end position="26"/>
    </location>
</feature>
<dbReference type="GO" id="GO:0005886">
    <property type="term" value="C:plasma membrane"/>
    <property type="evidence" value="ECO:0007669"/>
    <property type="project" value="UniProtKB-SubCell"/>
</dbReference>
<evidence type="ECO:0000256" key="2">
    <source>
        <dbReference type="ARBA" id="ARBA00022475"/>
    </source>
</evidence>